<name>A0A0L6W080_9FIRM</name>
<evidence type="ECO:0000313" key="2">
    <source>
        <dbReference type="EMBL" id="KNZ68915.1"/>
    </source>
</evidence>
<sequence>MFSLKRFLLGLAISFLFLTWLSTKWIPYDYPTAPFWVVWYWKARDQLFRVHNYGLIFLPISIIIGLFLGYLSKIKSFIFKKK</sequence>
<feature type="transmembrane region" description="Helical" evidence="1">
    <location>
        <begin position="53"/>
        <end position="72"/>
    </location>
</feature>
<comment type="caution">
    <text evidence="2">The sequence shown here is derived from an EMBL/GenBank/DDBJ whole genome shotgun (WGS) entry which is preliminary data.</text>
</comment>
<dbReference type="EMBL" id="LGTE01000019">
    <property type="protein sequence ID" value="KNZ68915.1"/>
    <property type="molecule type" value="Genomic_DNA"/>
</dbReference>
<dbReference type="AlphaFoldDB" id="A0A0L6W080"/>
<evidence type="ECO:0000256" key="1">
    <source>
        <dbReference type="SAM" id="Phobius"/>
    </source>
</evidence>
<keyword evidence="1" id="KW-1133">Transmembrane helix</keyword>
<organism evidence="2 3">
    <name type="scientific">Thermincola ferriacetica</name>
    <dbReference type="NCBI Taxonomy" id="281456"/>
    <lineage>
        <taxon>Bacteria</taxon>
        <taxon>Bacillati</taxon>
        <taxon>Bacillota</taxon>
        <taxon>Clostridia</taxon>
        <taxon>Eubacteriales</taxon>
        <taxon>Thermincolaceae</taxon>
        <taxon>Thermincola</taxon>
    </lineage>
</organism>
<protein>
    <submittedName>
        <fullName evidence="2">Uncharacterized protein</fullName>
    </submittedName>
</protein>
<proteinExistence type="predicted"/>
<keyword evidence="1" id="KW-0812">Transmembrane</keyword>
<accession>A0A0L6W080</accession>
<evidence type="ECO:0000313" key="3">
    <source>
        <dbReference type="Proteomes" id="UP000037175"/>
    </source>
</evidence>
<keyword evidence="1" id="KW-0472">Membrane</keyword>
<keyword evidence="3" id="KW-1185">Reference proteome</keyword>
<reference evidence="3" key="1">
    <citation type="submission" date="2015-07" db="EMBL/GenBank/DDBJ databases">
        <title>Complete Genome of Thermincola ferriacetica strain Z-0001T.</title>
        <authorList>
            <person name="Lusk B."/>
            <person name="Badalamenti J.P."/>
            <person name="Parameswaran P."/>
            <person name="Bond D.R."/>
            <person name="Torres C.I."/>
        </authorList>
    </citation>
    <scope>NUCLEOTIDE SEQUENCE [LARGE SCALE GENOMIC DNA]</scope>
    <source>
        <strain evidence="3">Z-0001</strain>
    </source>
</reference>
<dbReference type="Proteomes" id="UP000037175">
    <property type="component" value="Unassembled WGS sequence"/>
</dbReference>
<gene>
    <name evidence="2" type="ORF">Tfer_2403</name>
</gene>